<dbReference type="PANTHER" id="PTHR45831:SF2">
    <property type="entry name" value="LD24721P"/>
    <property type="match status" value="1"/>
</dbReference>
<feature type="repeat" description="TPR" evidence="3">
    <location>
        <begin position="160"/>
        <end position="193"/>
    </location>
</feature>
<sequence>MRRLLFLALALAAPFGTTAALGQAPRPATPPSLAIEPKPAERTPGPQKAETRRPSTLDDLFARLAAAADETEAKGIENLIERRLARSGSDTADLLMSRAVQALEAKDAPLAIELLDRVTQLRPGWAEAWHRRAAAFYMLEDPADAMADLHKALSAEPRHFAAWAALGHVYMAGGDKRRALEAYRKALALHPFLEDAKKVVDRISPEVEGRDL</sequence>
<dbReference type="GO" id="GO:0060090">
    <property type="term" value="F:molecular adaptor activity"/>
    <property type="evidence" value="ECO:0007669"/>
    <property type="project" value="TreeGrafter"/>
</dbReference>
<dbReference type="PROSITE" id="PS50293">
    <property type="entry name" value="TPR_REGION"/>
    <property type="match status" value="1"/>
</dbReference>
<dbReference type="PANTHER" id="PTHR45831">
    <property type="entry name" value="LD24721P"/>
    <property type="match status" value="1"/>
</dbReference>
<evidence type="ECO:0000313" key="7">
    <source>
        <dbReference type="Proteomes" id="UP000564885"/>
    </source>
</evidence>
<dbReference type="AlphaFoldDB" id="A0A849IBT9"/>
<name>A0A849IBT9_9HYPH</name>
<proteinExistence type="predicted"/>
<keyword evidence="2 3" id="KW-0802">TPR repeat</keyword>
<organism evidence="6 7">
    <name type="scientific">Enterovirga aerilata</name>
    <dbReference type="NCBI Taxonomy" id="2730920"/>
    <lineage>
        <taxon>Bacteria</taxon>
        <taxon>Pseudomonadati</taxon>
        <taxon>Pseudomonadota</taxon>
        <taxon>Alphaproteobacteria</taxon>
        <taxon>Hyphomicrobiales</taxon>
        <taxon>Methylobacteriaceae</taxon>
        <taxon>Enterovirga</taxon>
    </lineage>
</organism>
<feature type="repeat" description="TPR" evidence="3">
    <location>
        <begin position="126"/>
        <end position="159"/>
    </location>
</feature>
<feature type="region of interest" description="Disordered" evidence="4">
    <location>
        <begin position="20"/>
        <end position="53"/>
    </location>
</feature>
<keyword evidence="7" id="KW-1185">Reference proteome</keyword>
<protein>
    <submittedName>
        <fullName evidence="6">Tetratricopeptide repeat protein</fullName>
    </submittedName>
</protein>
<comment type="caution">
    <text evidence="6">The sequence shown here is derived from an EMBL/GenBank/DDBJ whole genome shotgun (WGS) entry which is preliminary data.</text>
</comment>
<dbReference type="SUPFAM" id="SSF48452">
    <property type="entry name" value="TPR-like"/>
    <property type="match status" value="1"/>
</dbReference>
<evidence type="ECO:0000256" key="3">
    <source>
        <dbReference type="PROSITE-ProRule" id="PRU00339"/>
    </source>
</evidence>
<evidence type="ECO:0000313" key="6">
    <source>
        <dbReference type="EMBL" id="NNM71393.1"/>
    </source>
</evidence>
<keyword evidence="5" id="KW-0732">Signal</keyword>
<evidence type="ECO:0000256" key="4">
    <source>
        <dbReference type="SAM" id="MobiDB-lite"/>
    </source>
</evidence>
<evidence type="ECO:0000256" key="1">
    <source>
        <dbReference type="ARBA" id="ARBA00022737"/>
    </source>
</evidence>
<feature type="chain" id="PRO_5032822602" evidence="5">
    <location>
        <begin position="20"/>
        <end position="212"/>
    </location>
</feature>
<dbReference type="EMBL" id="JABEPP010000001">
    <property type="protein sequence ID" value="NNM71393.1"/>
    <property type="molecule type" value="Genomic_DNA"/>
</dbReference>
<dbReference type="Gene3D" id="1.25.40.10">
    <property type="entry name" value="Tetratricopeptide repeat domain"/>
    <property type="match status" value="1"/>
</dbReference>
<dbReference type="RefSeq" id="WP_171216856.1">
    <property type="nucleotide sequence ID" value="NZ_JABEPP010000001.1"/>
</dbReference>
<dbReference type="InterPro" id="IPR047150">
    <property type="entry name" value="SGT"/>
</dbReference>
<dbReference type="SMART" id="SM00028">
    <property type="entry name" value="TPR"/>
    <property type="match status" value="3"/>
</dbReference>
<keyword evidence="1" id="KW-0677">Repeat</keyword>
<gene>
    <name evidence="6" type="ORF">HJG44_03150</name>
</gene>
<dbReference type="GO" id="GO:0016020">
    <property type="term" value="C:membrane"/>
    <property type="evidence" value="ECO:0007669"/>
    <property type="project" value="TreeGrafter"/>
</dbReference>
<dbReference type="InterPro" id="IPR011990">
    <property type="entry name" value="TPR-like_helical_dom_sf"/>
</dbReference>
<reference evidence="6 7" key="1">
    <citation type="submission" date="2020-04" db="EMBL/GenBank/DDBJ databases">
        <title>Enterovirga sp. isolate from soil.</title>
        <authorList>
            <person name="Chea S."/>
            <person name="Kim D.-U."/>
        </authorList>
    </citation>
    <scope>NUCLEOTIDE SEQUENCE [LARGE SCALE GENOMIC DNA]</scope>
    <source>
        <strain evidence="6 7">DB1703</strain>
    </source>
</reference>
<feature type="signal peptide" evidence="5">
    <location>
        <begin position="1"/>
        <end position="19"/>
    </location>
</feature>
<accession>A0A849IBT9</accession>
<dbReference type="GO" id="GO:0006620">
    <property type="term" value="P:post-translational protein targeting to endoplasmic reticulum membrane"/>
    <property type="evidence" value="ECO:0007669"/>
    <property type="project" value="TreeGrafter"/>
</dbReference>
<dbReference type="PROSITE" id="PS50005">
    <property type="entry name" value="TPR"/>
    <property type="match status" value="2"/>
</dbReference>
<dbReference type="Proteomes" id="UP000564885">
    <property type="component" value="Unassembled WGS sequence"/>
</dbReference>
<dbReference type="GO" id="GO:0072380">
    <property type="term" value="C:TRC complex"/>
    <property type="evidence" value="ECO:0007669"/>
    <property type="project" value="TreeGrafter"/>
</dbReference>
<evidence type="ECO:0000256" key="5">
    <source>
        <dbReference type="SAM" id="SignalP"/>
    </source>
</evidence>
<dbReference type="Pfam" id="PF14559">
    <property type="entry name" value="TPR_19"/>
    <property type="match status" value="1"/>
</dbReference>
<evidence type="ECO:0000256" key="2">
    <source>
        <dbReference type="ARBA" id="ARBA00022803"/>
    </source>
</evidence>
<dbReference type="InterPro" id="IPR019734">
    <property type="entry name" value="TPR_rpt"/>
</dbReference>